<evidence type="ECO:0000256" key="5">
    <source>
        <dbReference type="ARBA" id="ARBA00022827"/>
    </source>
</evidence>
<proteinExistence type="inferred from homology"/>
<comment type="cofactor">
    <cofactor evidence="1 9">
        <name>FAD</name>
        <dbReference type="ChEBI" id="CHEBI:57692"/>
    </cofactor>
</comment>
<evidence type="ECO:0000313" key="11">
    <source>
        <dbReference type="Proteomes" id="UP001272097"/>
    </source>
</evidence>
<evidence type="ECO:0000256" key="7">
    <source>
        <dbReference type="ARBA" id="ARBA00034478"/>
    </source>
</evidence>
<comment type="pathway">
    <text evidence="7">Amino-acid biosynthesis; L-methionine biosynthesis via de novo pathway.</text>
</comment>
<organism evidence="10 11">
    <name type="scientific">Mesorhizobium australafricanum</name>
    <dbReference type="NCBI Taxonomy" id="3072311"/>
    <lineage>
        <taxon>Bacteria</taxon>
        <taxon>Pseudomonadati</taxon>
        <taxon>Pseudomonadota</taxon>
        <taxon>Alphaproteobacteria</taxon>
        <taxon>Hyphomicrobiales</taxon>
        <taxon>Phyllobacteriaceae</taxon>
        <taxon>Mesorhizobium</taxon>
    </lineage>
</organism>
<comment type="similarity">
    <text evidence="3 9">Belongs to the methylenetetrahydrofolate reductase family.</text>
</comment>
<keyword evidence="6 9" id="KW-0560">Oxidoreductase</keyword>
<reference evidence="10 11" key="1">
    <citation type="submission" date="2023-08" db="EMBL/GenBank/DDBJ databases">
        <title>Implementing the SeqCode for naming new Mesorhizobium species isolated from Vachellia karroo root nodules.</title>
        <authorList>
            <person name="Van Lill M."/>
        </authorList>
    </citation>
    <scope>NUCLEOTIDE SEQUENCE [LARGE SCALE GENOMIC DNA]</scope>
    <source>
        <strain evidence="10 11">VK3E</strain>
    </source>
</reference>
<dbReference type="RefSeq" id="WP_320214219.1">
    <property type="nucleotide sequence ID" value="NZ_JAVIIS010000013.1"/>
</dbReference>
<evidence type="ECO:0000256" key="2">
    <source>
        <dbReference type="ARBA" id="ARBA00004777"/>
    </source>
</evidence>
<dbReference type="PANTHER" id="PTHR45754:SF3">
    <property type="entry name" value="METHYLENETETRAHYDROFOLATE REDUCTASE (NADPH)"/>
    <property type="match status" value="1"/>
</dbReference>
<evidence type="ECO:0000313" key="10">
    <source>
        <dbReference type="EMBL" id="MDX8440259.1"/>
    </source>
</evidence>
<comment type="pathway">
    <text evidence="2 9">One-carbon metabolism; tetrahydrofolate interconversion.</text>
</comment>
<dbReference type="Proteomes" id="UP001272097">
    <property type="component" value="Unassembled WGS sequence"/>
</dbReference>
<dbReference type="Pfam" id="PF02219">
    <property type="entry name" value="MTHFR"/>
    <property type="match status" value="1"/>
</dbReference>
<dbReference type="InterPro" id="IPR003171">
    <property type="entry name" value="Mehydrof_redctse-like"/>
</dbReference>
<comment type="catalytic activity">
    <reaction evidence="8">
        <text>(6S)-5-methyl-5,6,7,8-tetrahydrofolate + NAD(+) = (6R)-5,10-methylene-5,6,7,8-tetrahydrofolate + NADH + H(+)</text>
        <dbReference type="Rhea" id="RHEA:19821"/>
        <dbReference type="ChEBI" id="CHEBI:15378"/>
        <dbReference type="ChEBI" id="CHEBI:15636"/>
        <dbReference type="ChEBI" id="CHEBI:18608"/>
        <dbReference type="ChEBI" id="CHEBI:57540"/>
        <dbReference type="ChEBI" id="CHEBI:57945"/>
        <dbReference type="EC" id="1.5.1.54"/>
    </reaction>
    <physiologicalReaction direction="right-to-left" evidence="8">
        <dbReference type="Rhea" id="RHEA:19823"/>
    </physiologicalReaction>
</comment>
<gene>
    <name evidence="10" type="ORF">RFM51_11715</name>
</gene>
<keyword evidence="4 9" id="KW-0285">Flavoprotein</keyword>
<evidence type="ECO:0000256" key="4">
    <source>
        <dbReference type="ARBA" id="ARBA00022630"/>
    </source>
</evidence>
<dbReference type="InterPro" id="IPR029041">
    <property type="entry name" value="FAD-linked_oxidoreductase-like"/>
</dbReference>
<dbReference type="Gene3D" id="3.20.20.220">
    <property type="match status" value="1"/>
</dbReference>
<dbReference type="SUPFAM" id="SSF51730">
    <property type="entry name" value="FAD-linked oxidoreductase"/>
    <property type="match status" value="1"/>
</dbReference>
<keyword evidence="5 9" id="KW-0274">FAD</keyword>
<dbReference type="PANTHER" id="PTHR45754">
    <property type="entry name" value="METHYLENETETRAHYDROFOLATE REDUCTASE"/>
    <property type="match status" value="1"/>
</dbReference>
<comment type="caution">
    <text evidence="10">The sequence shown here is derived from an EMBL/GenBank/DDBJ whole genome shotgun (WGS) entry which is preliminary data.</text>
</comment>
<name>A0ABU4WZL4_9HYPH</name>
<evidence type="ECO:0000256" key="1">
    <source>
        <dbReference type="ARBA" id="ARBA00001974"/>
    </source>
</evidence>
<protein>
    <recommendedName>
        <fullName evidence="9">Methylenetetrahydrofolate reductase</fullName>
    </recommendedName>
</protein>
<accession>A0ABU4WZL4</accession>
<evidence type="ECO:0000256" key="9">
    <source>
        <dbReference type="RuleBase" id="RU003862"/>
    </source>
</evidence>
<evidence type="ECO:0000256" key="6">
    <source>
        <dbReference type="ARBA" id="ARBA00023002"/>
    </source>
</evidence>
<dbReference type="EMBL" id="JAVIIS010000013">
    <property type="protein sequence ID" value="MDX8440259.1"/>
    <property type="molecule type" value="Genomic_DNA"/>
</dbReference>
<keyword evidence="11" id="KW-1185">Reference proteome</keyword>
<sequence length="278" mass="29489">MAPSQAIDSPDLPGLLPSGVRVYITDIGLADTPTLVKAARRVTDLGYSAVPHMAARRLTTREALETRLKALAEEAGVRDVLIIGGDVAAPAGSFSSSLEVLETGFADRYGITEVGIAGHPEGSRDFSDEAAIAALRIKSAWGERTGARMRIVTQFGFDADKFIAWADGLAALGIDLPIHLGVAGPAKITTLLKYAALCGVGNSLNFLKKRSASLAALATSHSPESFVGPIERHLRAKPDSAIAQLHVFPFGGIKNTARWLYERGSWQDLEADDRSSIA</sequence>
<evidence type="ECO:0000256" key="3">
    <source>
        <dbReference type="ARBA" id="ARBA00006743"/>
    </source>
</evidence>
<evidence type="ECO:0000256" key="8">
    <source>
        <dbReference type="ARBA" id="ARBA00048628"/>
    </source>
</evidence>